<proteinExistence type="predicted"/>
<evidence type="ECO:0000313" key="2">
    <source>
        <dbReference type="Proteomes" id="UP000022272"/>
    </source>
</evidence>
<comment type="caution">
    <text evidence="1">The sequence shown here is derived from an EMBL/GenBank/DDBJ whole genome shotgun (WGS) entry which is preliminary data.</text>
</comment>
<sequence>MKRDSCYDINWARAKVQNNLKYKREIYGIYTMFMVFLM</sequence>
<reference evidence="1 2" key="1">
    <citation type="submission" date="2014-02" db="EMBL/GenBank/DDBJ databases">
        <authorList>
            <person name="Sears C."/>
            <person name="Carroll K."/>
            <person name="Sack B.R."/>
            <person name="Qadri F."/>
            <person name="Myers L.L."/>
            <person name="Chung G.-T."/>
            <person name="Escheverria P."/>
            <person name="Fraser C.M."/>
            <person name="Sadzewicz L."/>
            <person name="Shefchek K.A."/>
            <person name="Tallon L."/>
            <person name="Das S.P."/>
            <person name="Daugherty S."/>
            <person name="Mongodin E.F."/>
        </authorList>
    </citation>
    <scope>NUCLEOTIDE SEQUENCE [LARGE SCALE GENOMIC DNA]</scope>
    <source>
        <strain evidence="1 2">2-F-2 #4</strain>
    </source>
</reference>
<dbReference type="AlphaFoldDB" id="A0A016AC36"/>
<accession>A0A016AC36</accession>
<name>A0A016AC36_BACFG</name>
<protein>
    <submittedName>
        <fullName evidence="1">Uncharacterized protein</fullName>
    </submittedName>
</protein>
<evidence type="ECO:0000313" key="1">
    <source>
        <dbReference type="EMBL" id="EXZ44564.1"/>
    </source>
</evidence>
<organism evidence="1 2">
    <name type="scientific">Bacteroides fragilis str. 2-F-2 #4</name>
    <dbReference type="NCBI Taxonomy" id="1339280"/>
    <lineage>
        <taxon>Bacteria</taxon>
        <taxon>Pseudomonadati</taxon>
        <taxon>Bacteroidota</taxon>
        <taxon>Bacteroidia</taxon>
        <taxon>Bacteroidales</taxon>
        <taxon>Bacteroidaceae</taxon>
        <taxon>Bacteroides</taxon>
    </lineage>
</organism>
<dbReference type="PATRIC" id="fig|1339280.3.peg.2109"/>
<dbReference type="EMBL" id="JGDM01000056">
    <property type="protein sequence ID" value="EXZ44564.1"/>
    <property type="molecule type" value="Genomic_DNA"/>
</dbReference>
<gene>
    <name evidence="1" type="ORF">M076_2199</name>
</gene>
<dbReference type="Proteomes" id="UP000022272">
    <property type="component" value="Unassembled WGS sequence"/>
</dbReference>